<organism evidence="1 2">
    <name type="scientific">Intoshia linei</name>
    <dbReference type="NCBI Taxonomy" id="1819745"/>
    <lineage>
        <taxon>Eukaryota</taxon>
        <taxon>Metazoa</taxon>
        <taxon>Spiralia</taxon>
        <taxon>Lophotrochozoa</taxon>
        <taxon>Mesozoa</taxon>
        <taxon>Orthonectida</taxon>
        <taxon>Rhopaluridae</taxon>
        <taxon>Intoshia</taxon>
    </lineage>
</organism>
<dbReference type="Proteomes" id="UP000078046">
    <property type="component" value="Unassembled WGS sequence"/>
</dbReference>
<dbReference type="EMBL" id="LWCA01001039">
    <property type="protein sequence ID" value="OAF66093.1"/>
    <property type="molecule type" value="Genomic_DNA"/>
</dbReference>
<proteinExistence type="predicted"/>
<dbReference type="AlphaFoldDB" id="A0A177AXJ9"/>
<sequence length="181" mass="21315">MYKNFKSFNLKNPIFLIFWVNLWWVNAVKHCNFYGPSDYHTNTKFVVFIKDLRELNLHLWDNSLKSKNVLHHLINLVHPNMTVTAISHYFEMFILYNVFKDYNYIKPLYINNKGNSNVAIKESLKLIQCRLYNDIKYIIGGENSDVASKLTLLFSTKSLNKPFYSIGATAHEIINENRLNS</sequence>
<evidence type="ECO:0000313" key="1">
    <source>
        <dbReference type="EMBL" id="OAF66093.1"/>
    </source>
</evidence>
<protein>
    <submittedName>
        <fullName evidence="1">Uncharacterized protein</fullName>
    </submittedName>
</protein>
<comment type="caution">
    <text evidence="1">The sequence shown here is derived from an EMBL/GenBank/DDBJ whole genome shotgun (WGS) entry which is preliminary data.</text>
</comment>
<gene>
    <name evidence="1" type="ORF">A3Q56_06167</name>
</gene>
<reference evidence="1 2" key="1">
    <citation type="submission" date="2016-04" db="EMBL/GenBank/DDBJ databases">
        <title>The genome of Intoshia linei affirms orthonectids as highly simplified spiralians.</title>
        <authorList>
            <person name="Mikhailov K.V."/>
            <person name="Slusarev G.S."/>
            <person name="Nikitin M.A."/>
            <person name="Logacheva M.D."/>
            <person name="Penin A."/>
            <person name="Aleoshin V."/>
            <person name="Panchin Y.V."/>
        </authorList>
    </citation>
    <scope>NUCLEOTIDE SEQUENCE [LARGE SCALE GENOMIC DNA]</scope>
    <source>
        <strain evidence="1">Intl2013</strain>
        <tissue evidence="1">Whole animal</tissue>
    </source>
</reference>
<accession>A0A177AXJ9</accession>
<evidence type="ECO:0000313" key="2">
    <source>
        <dbReference type="Proteomes" id="UP000078046"/>
    </source>
</evidence>
<keyword evidence="2" id="KW-1185">Reference proteome</keyword>
<name>A0A177AXJ9_9BILA</name>